<accession>A0A2S6AQR2</accession>
<feature type="domain" description="HTH tetR-type" evidence="3">
    <location>
        <begin position="1"/>
        <end position="60"/>
    </location>
</feature>
<dbReference type="EMBL" id="PSZC01000009">
    <property type="protein sequence ID" value="PPJ37558.1"/>
    <property type="molecule type" value="Genomic_DNA"/>
</dbReference>
<evidence type="ECO:0000256" key="1">
    <source>
        <dbReference type="ARBA" id="ARBA00023125"/>
    </source>
</evidence>
<reference evidence="4 5" key="1">
    <citation type="submission" date="2018-02" db="EMBL/GenBank/DDBJ databases">
        <title>8 Nocardia nova and 1 Nocardia cyriacigeorgica strain used for evolution to TMP-SMX.</title>
        <authorList>
            <person name="Mehta H."/>
            <person name="Weng J."/>
            <person name="Shamoo Y."/>
        </authorList>
    </citation>
    <scope>NUCLEOTIDE SEQUENCE [LARGE SCALE GENOMIC DNA]</scope>
    <source>
        <strain evidence="4 5">MDA3139</strain>
    </source>
</reference>
<dbReference type="PROSITE" id="PS50977">
    <property type="entry name" value="HTH_TETR_2"/>
    <property type="match status" value="1"/>
</dbReference>
<name>A0A2S6AQR2_9NOCA</name>
<evidence type="ECO:0000313" key="5">
    <source>
        <dbReference type="Proteomes" id="UP000239874"/>
    </source>
</evidence>
<dbReference type="GO" id="GO:0003700">
    <property type="term" value="F:DNA-binding transcription factor activity"/>
    <property type="evidence" value="ECO:0007669"/>
    <property type="project" value="TreeGrafter"/>
</dbReference>
<evidence type="ECO:0000256" key="2">
    <source>
        <dbReference type="PROSITE-ProRule" id="PRU00335"/>
    </source>
</evidence>
<dbReference type="OrthoDB" id="116659at2"/>
<gene>
    <name evidence="4" type="ORF">C5E45_15045</name>
</gene>
<keyword evidence="1 2" id="KW-0238">DNA-binding</keyword>
<protein>
    <recommendedName>
        <fullName evidence="3">HTH tetR-type domain-containing protein</fullName>
    </recommendedName>
</protein>
<evidence type="ECO:0000259" key="3">
    <source>
        <dbReference type="PROSITE" id="PS50977"/>
    </source>
</evidence>
<dbReference type="Proteomes" id="UP000239874">
    <property type="component" value="Unassembled WGS sequence"/>
</dbReference>
<dbReference type="Pfam" id="PF00440">
    <property type="entry name" value="TetR_N"/>
    <property type="match status" value="1"/>
</dbReference>
<evidence type="ECO:0000313" key="4">
    <source>
        <dbReference type="EMBL" id="PPJ37558.1"/>
    </source>
</evidence>
<dbReference type="InterPro" id="IPR009057">
    <property type="entry name" value="Homeodomain-like_sf"/>
</dbReference>
<proteinExistence type="predicted"/>
<dbReference type="SUPFAM" id="SSF46689">
    <property type="entry name" value="Homeodomain-like"/>
    <property type="match status" value="1"/>
</dbReference>
<dbReference type="InterPro" id="IPR050109">
    <property type="entry name" value="HTH-type_TetR-like_transc_reg"/>
</dbReference>
<dbReference type="Gene3D" id="1.10.357.10">
    <property type="entry name" value="Tetracycline Repressor, domain 2"/>
    <property type="match status" value="1"/>
</dbReference>
<dbReference type="PANTHER" id="PTHR30055:SF146">
    <property type="entry name" value="HTH-TYPE TRANSCRIPTIONAL DUAL REGULATOR CECR"/>
    <property type="match status" value="1"/>
</dbReference>
<dbReference type="GO" id="GO:0000976">
    <property type="term" value="F:transcription cis-regulatory region binding"/>
    <property type="evidence" value="ECO:0007669"/>
    <property type="project" value="TreeGrafter"/>
</dbReference>
<sequence>MRRDRVLCAVVGCFARYGYRRTSMDLLAQAADMSRPALYQYFRNKEEIFRSGVEWALGRTAIQAEHAAGSDAAVEQRVRDILDALLDLYGGSSVTGGHFHELLAEVYSRTADLWAAFEGRMLAALRDVLDPVSGDSPVMPVGDVAAVLFYGVKGLGLESRPMRTRVEHAHQLATLVLRGYSSVQTDKIDL</sequence>
<comment type="caution">
    <text evidence="4">The sequence shown here is derived from an EMBL/GenBank/DDBJ whole genome shotgun (WGS) entry which is preliminary data.</text>
</comment>
<feature type="DNA-binding region" description="H-T-H motif" evidence="2">
    <location>
        <begin position="23"/>
        <end position="42"/>
    </location>
</feature>
<dbReference type="AlphaFoldDB" id="A0A2S6AQR2"/>
<dbReference type="InterPro" id="IPR001647">
    <property type="entry name" value="HTH_TetR"/>
</dbReference>
<dbReference type="PRINTS" id="PR00455">
    <property type="entry name" value="HTHTETR"/>
</dbReference>
<organism evidence="4 5">
    <name type="scientific">Nocardia nova</name>
    <dbReference type="NCBI Taxonomy" id="37330"/>
    <lineage>
        <taxon>Bacteria</taxon>
        <taxon>Bacillati</taxon>
        <taxon>Actinomycetota</taxon>
        <taxon>Actinomycetes</taxon>
        <taxon>Mycobacteriales</taxon>
        <taxon>Nocardiaceae</taxon>
        <taxon>Nocardia</taxon>
    </lineage>
</organism>
<dbReference type="PANTHER" id="PTHR30055">
    <property type="entry name" value="HTH-TYPE TRANSCRIPTIONAL REGULATOR RUTR"/>
    <property type="match status" value="1"/>
</dbReference>